<comment type="caution">
    <text evidence="1">The sequence shown here is derived from an EMBL/GenBank/DDBJ whole genome shotgun (WGS) entry which is preliminary data.</text>
</comment>
<dbReference type="RefSeq" id="WP_188564602.1">
    <property type="nucleotide sequence ID" value="NZ_BMED01000001.1"/>
</dbReference>
<proteinExistence type="predicted"/>
<dbReference type="Proteomes" id="UP000637423">
    <property type="component" value="Unassembled WGS sequence"/>
</dbReference>
<dbReference type="EMBL" id="BMED01000001">
    <property type="protein sequence ID" value="GGC62865.1"/>
    <property type="molecule type" value="Genomic_DNA"/>
</dbReference>
<accession>A0A916U6U0</accession>
<reference evidence="1" key="2">
    <citation type="submission" date="2020-09" db="EMBL/GenBank/DDBJ databases">
        <authorList>
            <person name="Sun Q."/>
            <person name="Zhou Y."/>
        </authorList>
    </citation>
    <scope>NUCLEOTIDE SEQUENCE</scope>
    <source>
        <strain evidence="1">CGMCC 1.10998</strain>
    </source>
</reference>
<dbReference type="AlphaFoldDB" id="A0A916U6U0"/>
<evidence type="ECO:0000313" key="2">
    <source>
        <dbReference type="Proteomes" id="UP000637423"/>
    </source>
</evidence>
<protein>
    <submittedName>
        <fullName evidence="1">Uncharacterized protein</fullName>
    </submittedName>
</protein>
<name>A0A916U6U0_9BURK</name>
<organism evidence="1 2">
    <name type="scientific">Undibacterium terreum</name>
    <dbReference type="NCBI Taxonomy" id="1224302"/>
    <lineage>
        <taxon>Bacteria</taxon>
        <taxon>Pseudomonadati</taxon>
        <taxon>Pseudomonadota</taxon>
        <taxon>Betaproteobacteria</taxon>
        <taxon>Burkholderiales</taxon>
        <taxon>Oxalobacteraceae</taxon>
        <taxon>Undibacterium</taxon>
    </lineage>
</organism>
<reference evidence="1" key="1">
    <citation type="journal article" date="2014" name="Int. J. Syst. Evol. Microbiol.">
        <title>Complete genome sequence of Corynebacterium casei LMG S-19264T (=DSM 44701T), isolated from a smear-ripened cheese.</title>
        <authorList>
            <consortium name="US DOE Joint Genome Institute (JGI-PGF)"/>
            <person name="Walter F."/>
            <person name="Albersmeier A."/>
            <person name="Kalinowski J."/>
            <person name="Ruckert C."/>
        </authorList>
    </citation>
    <scope>NUCLEOTIDE SEQUENCE</scope>
    <source>
        <strain evidence="1">CGMCC 1.10998</strain>
    </source>
</reference>
<keyword evidence="2" id="KW-1185">Reference proteome</keyword>
<evidence type="ECO:0000313" key="1">
    <source>
        <dbReference type="EMBL" id="GGC62865.1"/>
    </source>
</evidence>
<sequence length="236" mass="26766">METDVSKARASLDGARKAFKAQQYPLALELYEWFFDHALEEGGGKWVGIRLSFCLGEWAQLAKVYEPAGISLEQKRAQSISNFAKSREAGQFHDYVAICRYTGTMPQAIDTFIEFHDSDRELARRILYFIKAELRSAGKWEICNAYIQDADAAYERALETLLRPLEFAESNPEKINDEFVSTIKEQFVKNADYIVAVLSHVHRMEDARRICERANQDMKKHGVPGFLSVASGDAGV</sequence>
<gene>
    <name evidence="1" type="ORF">GCM10011396_07320</name>
</gene>